<feature type="transmembrane region" description="Helical" evidence="9">
    <location>
        <begin position="392"/>
        <end position="414"/>
    </location>
</feature>
<evidence type="ECO:0000256" key="3">
    <source>
        <dbReference type="ARBA" id="ARBA00022630"/>
    </source>
</evidence>
<evidence type="ECO:0000256" key="4">
    <source>
        <dbReference type="ARBA" id="ARBA00022692"/>
    </source>
</evidence>
<dbReference type="OrthoDB" id="2431938at2759"/>
<dbReference type="Proteomes" id="UP001150941">
    <property type="component" value="Unassembled WGS sequence"/>
</dbReference>
<gene>
    <name evidence="12" type="ORF">N7468_004812</name>
</gene>
<reference evidence="12" key="1">
    <citation type="submission" date="2022-11" db="EMBL/GenBank/DDBJ databases">
        <authorList>
            <person name="Petersen C."/>
        </authorList>
    </citation>
    <scope>NUCLEOTIDE SEQUENCE</scope>
    <source>
        <strain evidence="12">IBT 19713</strain>
    </source>
</reference>
<dbReference type="PRINTS" id="PR00420">
    <property type="entry name" value="RNGMNOXGNASE"/>
</dbReference>
<evidence type="ECO:0000256" key="1">
    <source>
        <dbReference type="ARBA" id="ARBA00004370"/>
    </source>
</evidence>
<dbReference type="InterPro" id="IPR002938">
    <property type="entry name" value="FAD-bd"/>
</dbReference>
<dbReference type="PANTHER" id="PTHR47356">
    <property type="entry name" value="FAD-DEPENDENT MONOOXYGENASE ASQG-RELATED"/>
    <property type="match status" value="1"/>
</dbReference>
<keyword evidence="6 9" id="KW-1133">Transmembrane helix</keyword>
<protein>
    <recommendedName>
        <fullName evidence="11">FAD-binding domain-containing protein</fullName>
    </recommendedName>
</protein>
<feature type="transmembrane region" description="Helical" evidence="9">
    <location>
        <begin position="655"/>
        <end position="674"/>
    </location>
</feature>
<keyword evidence="3" id="KW-0285">Flavoprotein</keyword>
<feature type="domain" description="FAD-binding" evidence="11">
    <location>
        <begin position="276"/>
        <end position="372"/>
    </location>
</feature>
<keyword evidence="4 9" id="KW-0812">Transmembrane</keyword>
<feature type="chain" id="PRO_5040770073" description="FAD-binding domain-containing protein" evidence="10">
    <location>
        <begin position="20"/>
        <end position="730"/>
    </location>
</feature>
<feature type="domain" description="FAD-binding" evidence="11">
    <location>
        <begin position="5"/>
        <end position="170"/>
    </location>
</feature>
<feature type="signal peptide" evidence="10">
    <location>
        <begin position="1"/>
        <end position="19"/>
    </location>
</feature>
<evidence type="ECO:0000256" key="10">
    <source>
        <dbReference type="SAM" id="SignalP"/>
    </source>
</evidence>
<keyword evidence="7" id="KW-0560">Oxidoreductase</keyword>
<feature type="transmembrane region" description="Helical" evidence="9">
    <location>
        <begin position="686"/>
        <end position="709"/>
    </location>
</feature>
<evidence type="ECO:0000256" key="7">
    <source>
        <dbReference type="ARBA" id="ARBA00023002"/>
    </source>
</evidence>
<evidence type="ECO:0000256" key="2">
    <source>
        <dbReference type="ARBA" id="ARBA00007992"/>
    </source>
</evidence>
<dbReference type="Pfam" id="PF01494">
    <property type="entry name" value="FAD_binding_3"/>
    <property type="match status" value="2"/>
</dbReference>
<evidence type="ECO:0000256" key="5">
    <source>
        <dbReference type="ARBA" id="ARBA00022827"/>
    </source>
</evidence>
<dbReference type="RefSeq" id="XP_058333112.1">
    <property type="nucleotide sequence ID" value="XM_058474109.1"/>
</dbReference>
<keyword evidence="10" id="KW-0732">Signal</keyword>
<comment type="caution">
    <text evidence="12">The sequence shown here is derived from an EMBL/GenBank/DDBJ whole genome shotgun (WGS) entry which is preliminary data.</text>
</comment>
<dbReference type="PANTHER" id="PTHR47356:SF2">
    <property type="entry name" value="FAD-BINDING DOMAIN-CONTAINING PROTEIN-RELATED"/>
    <property type="match status" value="1"/>
</dbReference>
<evidence type="ECO:0000256" key="9">
    <source>
        <dbReference type="SAM" id="Phobius"/>
    </source>
</evidence>
<evidence type="ECO:0000256" key="8">
    <source>
        <dbReference type="ARBA" id="ARBA00023136"/>
    </source>
</evidence>
<name>A0A9W9PBH7_9EURO</name>
<dbReference type="GO" id="GO:0016020">
    <property type="term" value="C:membrane"/>
    <property type="evidence" value="ECO:0007669"/>
    <property type="project" value="UniProtKB-SubCell"/>
</dbReference>
<dbReference type="InterPro" id="IPR050562">
    <property type="entry name" value="FAD_mOase_fung"/>
</dbReference>
<dbReference type="GO" id="GO:0071949">
    <property type="term" value="F:FAD binding"/>
    <property type="evidence" value="ECO:0007669"/>
    <property type="project" value="InterPro"/>
</dbReference>
<organism evidence="12 13">
    <name type="scientific">Penicillium chermesinum</name>
    <dbReference type="NCBI Taxonomy" id="63820"/>
    <lineage>
        <taxon>Eukaryota</taxon>
        <taxon>Fungi</taxon>
        <taxon>Dikarya</taxon>
        <taxon>Ascomycota</taxon>
        <taxon>Pezizomycotina</taxon>
        <taxon>Eurotiomycetes</taxon>
        <taxon>Eurotiomycetidae</taxon>
        <taxon>Eurotiales</taxon>
        <taxon>Aspergillaceae</taxon>
        <taxon>Penicillium</taxon>
    </lineage>
</organism>
<reference evidence="12" key="2">
    <citation type="journal article" date="2023" name="IMA Fungus">
        <title>Comparative genomic study of the Penicillium genus elucidates a diverse pangenome and 15 lateral gene transfer events.</title>
        <authorList>
            <person name="Petersen C."/>
            <person name="Sorensen T."/>
            <person name="Nielsen M.R."/>
            <person name="Sondergaard T.E."/>
            <person name="Sorensen J.L."/>
            <person name="Fitzpatrick D.A."/>
            <person name="Frisvad J.C."/>
            <person name="Nielsen K.L."/>
        </authorList>
    </citation>
    <scope>NUCLEOTIDE SEQUENCE</scope>
    <source>
        <strain evidence="12">IBT 19713</strain>
    </source>
</reference>
<comment type="subcellular location">
    <subcellularLocation>
        <location evidence="1">Membrane</location>
    </subcellularLocation>
</comment>
<accession>A0A9W9PBH7</accession>
<keyword evidence="13" id="KW-1185">Reference proteome</keyword>
<evidence type="ECO:0000313" key="13">
    <source>
        <dbReference type="Proteomes" id="UP001150941"/>
    </source>
</evidence>
<dbReference type="InterPro" id="IPR036188">
    <property type="entry name" value="FAD/NAD-bd_sf"/>
</dbReference>
<comment type="similarity">
    <text evidence="2">Belongs to the paxM FAD-dependent monooxygenase family.</text>
</comment>
<dbReference type="EMBL" id="JAPQKS010000003">
    <property type="protein sequence ID" value="KAJ5240193.1"/>
    <property type="molecule type" value="Genomic_DNA"/>
</dbReference>
<dbReference type="GO" id="GO:0004497">
    <property type="term" value="F:monooxygenase activity"/>
    <property type="evidence" value="ECO:0007669"/>
    <property type="project" value="InterPro"/>
</dbReference>
<evidence type="ECO:0000259" key="11">
    <source>
        <dbReference type="Pfam" id="PF01494"/>
    </source>
</evidence>
<dbReference type="SUPFAM" id="SSF51905">
    <property type="entry name" value="FAD/NAD(P)-binding domain"/>
    <property type="match status" value="1"/>
</dbReference>
<dbReference type="AlphaFoldDB" id="A0A9W9PBH7"/>
<keyword evidence="5" id="KW-0274">FAD</keyword>
<dbReference type="GeneID" id="83201412"/>
<sequence length="730" mass="81228">MPPFKVIIVGGSLSGLVLAKIFEEYGIDYVLLEKHEKVAPHLGAGFALWPNGHRVLEQLDCVEALENANGPVNNLTAYDSNGVLRDDRPSYGDWSRAMLGDQVRFMERRDAVQGIWDGLKDKSKVITATSLVKITCDADGVTAEASDGQVFHGDIIIGADGVHSRVQQEMQRIAAADRPGFDLFPDKDGIECSYSGVFGVAQGVDGISSSEAVRTYAKGRSYIACGGPDKIVYWIYQFKNEGGKTTQGREIPRYTMEDRDRLVARHINDQIKPGITLGDLFNNSPQSTLVPLEEGVLKTCYYRRMVLAGDSWHKIHPISGLGGNSAILSAASLGNQLHAFIGKKPSEADLQKAFQAYQKERTWHVQAVVKFAHYLQVSDALDSPLSLFMKRVILPLIPSASFLNMHATILVPSIRDEVKIKPADRPRLISLVWIALLVAAFWLLYPLQQVSELNSTWTTSPLPRLRNGFEIDISLYLQLSLTAITSIMCLESYRLSFSVLSILGSVAFHELDRRLACVLWAFHFILCNEAILLPQCASSRFGDGPGPGSCLFGHLPPAFGLHVSLPTLATKAWTIAHVALPLMLRLSKRIVERGCVIPRGPEAQYGKLDLVPLTGFLRLLYMVQMITSLLARSVFVNKVYTLLQEGGLNKLDGLSAEMLLLETSALIFFLFSLYDLRRVYPESKEVWMQLFQVSVAFVLSPTAALAWFWKDREVQWEEARQKKVTRETKQ</sequence>
<dbReference type="Gene3D" id="3.50.50.60">
    <property type="entry name" value="FAD/NAD(P)-binding domain"/>
    <property type="match status" value="1"/>
</dbReference>
<evidence type="ECO:0000313" key="12">
    <source>
        <dbReference type="EMBL" id="KAJ5240193.1"/>
    </source>
</evidence>
<evidence type="ECO:0000256" key="6">
    <source>
        <dbReference type="ARBA" id="ARBA00022989"/>
    </source>
</evidence>
<feature type="transmembrane region" description="Helical" evidence="9">
    <location>
        <begin position="426"/>
        <end position="445"/>
    </location>
</feature>
<feature type="transmembrane region" description="Helical" evidence="9">
    <location>
        <begin position="473"/>
        <end position="493"/>
    </location>
</feature>
<feature type="transmembrane region" description="Helical" evidence="9">
    <location>
        <begin position="616"/>
        <end position="635"/>
    </location>
</feature>
<proteinExistence type="inferred from homology"/>
<keyword evidence="8 9" id="KW-0472">Membrane</keyword>